<evidence type="ECO:0000313" key="1">
    <source>
        <dbReference type="EMBL" id="VAV95344.1"/>
    </source>
</evidence>
<name>A0A3B0RP57_9ZZZZ</name>
<accession>A0A3B0RP57</accession>
<sequence>MAADSPMIHLISRFFGFLGARPLRPTEQVQVVSILSPSLCRLFYRQCFQDQRHAFEVARRVANRPELQEAALVHDIGKSSVSLGALGRSCATLWGSTSLPVWGQWRTYLEHASHGAELLERHGAGYRSIAFTRHHPGPPPDGFDPAGWAALTHADES</sequence>
<reference evidence="1" key="1">
    <citation type="submission" date="2018-06" db="EMBL/GenBank/DDBJ databases">
        <authorList>
            <person name="Zhirakovskaya E."/>
        </authorList>
    </citation>
    <scope>NUCLEOTIDE SEQUENCE</scope>
</reference>
<dbReference type="EMBL" id="UOEI01000146">
    <property type="protein sequence ID" value="VAV95344.1"/>
    <property type="molecule type" value="Genomic_DNA"/>
</dbReference>
<organism evidence="1">
    <name type="scientific">hydrothermal vent metagenome</name>
    <dbReference type="NCBI Taxonomy" id="652676"/>
    <lineage>
        <taxon>unclassified sequences</taxon>
        <taxon>metagenomes</taxon>
        <taxon>ecological metagenomes</taxon>
    </lineage>
</organism>
<proteinExistence type="predicted"/>
<protein>
    <recommendedName>
        <fullName evidence="2">HD domain-containing protein</fullName>
    </recommendedName>
</protein>
<gene>
    <name evidence="1" type="ORF">MNBD_ACTINO01-1944</name>
</gene>
<dbReference type="Gene3D" id="1.10.3210.10">
    <property type="entry name" value="Hypothetical protein af1432"/>
    <property type="match status" value="1"/>
</dbReference>
<evidence type="ECO:0008006" key="2">
    <source>
        <dbReference type="Google" id="ProtNLM"/>
    </source>
</evidence>
<dbReference type="AlphaFoldDB" id="A0A3B0RP57"/>